<evidence type="ECO:0000313" key="5">
    <source>
        <dbReference type="Proteomes" id="UP000198508"/>
    </source>
</evidence>
<feature type="binding site" evidence="2">
    <location>
        <position position="130"/>
    </location>
    <ligand>
        <name>Mn(2+)</name>
        <dbReference type="ChEBI" id="CHEBI:29035"/>
        <label>2</label>
    </ligand>
</feature>
<accession>A0A1I0D9B6</accession>
<dbReference type="Gene3D" id="3.40.630.10">
    <property type="entry name" value="Zn peptidases"/>
    <property type="match status" value="1"/>
</dbReference>
<gene>
    <name evidence="4" type="ORF">SAMN05216313_10453</name>
</gene>
<name>A0A1I0D9B6_9FIRM</name>
<dbReference type="PANTHER" id="PTHR11014">
    <property type="entry name" value="PEPTIDASE M20 FAMILY MEMBER"/>
    <property type="match status" value="1"/>
</dbReference>
<evidence type="ECO:0000313" key="4">
    <source>
        <dbReference type="EMBL" id="SET28541.1"/>
    </source>
</evidence>
<dbReference type="NCBIfam" id="TIGR01891">
    <property type="entry name" value="amidohydrolases"/>
    <property type="match status" value="1"/>
</dbReference>
<organism evidence="4 5">
    <name type="scientific">Enterocloster lavalensis</name>
    <dbReference type="NCBI Taxonomy" id="460384"/>
    <lineage>
        <taxon>Bacteria</taxon>
        <taxon>Bacillati</taxon>
        <taxon>Bacillota</taxon>
        <taxon>Clostridia</taxon>
        <taxon>Lachnospirales</taxon>
        <taxon>Lachnospiraceae</taxon>
        <taxon>Enterocloster</taxon>
    </lineage>
</organism>
<feature type="binding site" evidence="2">
    <location>
        <position position="356"/>
    </location>
    <ligand>
        <name>Mn(2+)</name>
        <dbReference type="ChEBI" id="CHEBI:29035"/>
        <label>2</label>
    </ligand>
</feature>
<dbReference type="EMBL" id="FOIM01000004">
    <property type="protein sequence ID" value="SET28541.1"/>
    <property type="molecule type" value="Genomic_DNA"/>
</dbReference>
<dbReference type="SUPFAM" id="SSF55031">
    <property type="entry name" value="Bacterial exopeptidase dimerisation domain"/>
    <property type="match status" value="1"/>
</dbReference>
<dbReference type="InterPro" id="IPR017439">
    <property type="entry name" value="Amidohydrolase"/>
</dbReference>
<dbReference type="Gene3D" id="3.30.70.360">
    <property type="match status" value="1"/>
</dbReference>
<dbReference type="AlphaFoldDB" id="A0A1I0D9B6"/>
<dbReference type="InterPro" id="IPR002933">
    <property type="entry name" value="Peptidase_M20"/>
</dbReference>
<keyword evidence="5" id="KW-1185">Reference proteome</keyword>
<dbReference type="RefSeq" id="WP_092361249.1">
    <property type="nucleotide sequence ID" value="NZ_CABJCG010000008.1"/>
</dbReference>
<dbReference type="Proteomes" id="UP000198508">
    <property type="component" value="Unassembled WGS sequence"/>
</dbReference>
<evidence type="ECO:0000256" key="2">
    <source>
        <dbReference type="PIRSR" id="PIRSR005962-1"/>
    </source>
</evidence>
<comment type="cofactor">
    <cofactor evidence="2">
        <name>Mn(2+)</name>
        <dbReference type="ChEBI" id="CHEBI:29035"/>
    </cofactor>
    <text evidence="2">The Mn(2+) ion enhances activity.</text>
</comment>
<reference evidence="5" key="1">
    <citation type="submission" date="2016-10" db="EMBL/GenBank/DDBJ databases">
        <authorList>
            <person name="Varghese N."/>
            <person name="Submissions S."/>
        </authorList>
    </citation>
    <scope>NUCLEOTIDE SEQUENCE [LARGE SCALE GENOMIC DNA]</scope>
    <source>
        <strain evidence="5">NLAE-zl-G277</strain>
    </source>
</reference>
<dbReference type="InterPro" id="IPR011650">
    <property type="entry name" value="Peptidase_M20_dimer"/>
</dbReference>
<dbReference type="FunFam" id="3.30.70.360:FF:000001">
    <property type="entry name" value="N-acetyldiaminopimelate deacetylase"/>
    <property type="match status" value="1"/>
</dbReference>
<evidence type="ECO:0000259" key="3">
    <source>
        <dbReference type="Pfam" id="PF07687"/>
    </source>
</evidence>
<dbReference type="STRING" id="460384.SAMN05216313_10453"/>
<keyword evidence="2" id="KW-0464">Manganese</keyword>
<dbReference type="GO" id="GO:0019877">
    <property type="term" value="P:diaminopimelate biosynthetic process"/>
    <property type="evidence" value="ECO:0007669"/>
    <property type="project" value="UniProtKB-ARBA"/>
</dbReference>
<sequence>MSELNEILKAWRHELHRHPETAFEETRTAAFVAERLREMGIEVHTGIGGTGVIGRLKVGDGPKVVALRADMDAIALTETGTVSYKSEHEGKMHGCGHDGHVTTVLGAAKLLSESRDFNGTVQFLFQPAEEPGKGAHAMIDDGLFERFPMDEIYGQHNNPAYPAGTVNICKGGFASCEDNFKIEIHGRGGHASAPEKTVDPMVIAAQIILALQTIPSRNAGAFQPVVVSCTELFTDGAHNAIPSNVTILGDCRSYSKEMQSLIETRMRDIVEHICQAYGATWDFLYTHEFAPTVNWDEQVDAVIQAASHVLGEEKVNGNCSPFMASEDFGAFLEKVPGAFFFMGGAVGDESRDMPLHNSCFDYNDDTLEAGAQVFAQLVRERLAG</sequence>
<dbReference type="GO" id="GO:0046872">
    <property type="term" value="F:metal ion binding"/>
    <property type="evidence" value="ECO:0007669"/>
    <property type="project" value="UniProtKB-KW"/>
</dbReference>
<feature type="binding site" evidence="2">
    <location>
        <position position="156"/>
    </location>
    <ligand>
        <name>Mn(2+)</name>
        <dbReference type="ChEBI" id="CHEBI:29035"/>
        <label>2</label>
    </ligand>
</feature>
<protein>
    <submittedName>
        <fullName evidence="4">Hippurate hydrolase</fullName>
    </submittedName>
</protein>
<keyword evidence="1 4" id="KW-0378">Hydrolase</keyword>
<dbReference type="PANTHER" id="PTHR11014:SF63">
    <property type="entry name" value="METALLOPEPTIDASE, PUTATIVE (AFU_ORTHOLOGUE AFUA_6G09600)-RELATED"/>
    <property type="match status" value="1"/>
</dbReference>
<feature type="binding site" evidence="2">
    <location>
        <position position="97"/>
    </location>
    <ligand>
        <name>Mn(2+)</name>
        <dbReference type="ChEBI" id="CHEBI:29035"/>
        <label>2</label>
    </ligand>
</feature>
<dbReference type="SUPFAM" id="SSF53187">
    <property type="entry name" value="Zn-dependent exopeptidases"/>
    <property type="match status" value="1"/>
</dbReference>
<keyword evidence="2" id="KW-0479">Metal-binding</keyword>
<dbReference type="GO" id="GO:0050118">
    <property type="term" value="F:N-acetyldiaminopimelate deacetylase activity"/>
    <property type="evidence" value="ECO:0007669"/>
    <property type="project" value="UniProtKB-ARBA"/>
</dbReference>
<dbReference type="PIRSF" id="PIRSF005962">
    <property type="entry name" value="Pept_M20D_amidohydro"/>
    <property type="match status" value="1"/>
</dbReference>
<dbReference type="InterPro" id="IPR036264">
    <property type="entry name" value="Bact_exopeptidase_dim_dom"/>
</dbReference>
<evidence type="ECO:0000256" key="1">
    <source>
        <dbReference type="ARBA" id="ARBA00022801"/>
    </source>
</evidence>
<feature type="binding site" evidence="2">
    <location>
        <position position="95"/>
    </location>
    <ligand>
        <name>Mn(2+)</name>
        <dbReference type="ChEBI" id="CHEBI:29035"/>
        <label>2</label>
    </ligand>
</feature>
<dbReference type="Pfam" id="PF07687">
    <property type="entry name" value="M20_dimer"/>
    <property type="match status" value="1"/>
</dbReference>
<proteinExistence type="predicted"/>
<dbReference type="Pfam" id="PF01546">
    <property type="entry name" value="Peptidase_M20"/>
    <property type="match status" value="1"/>
</dbReference>
<feature type="domain" description="Peptidase M20 dimerisation" evidence="3">
    <location>
        <begin position="180"/>
        <end position="274"/>
    </location>
</feature>